<keyword evidence="1" id="KW-0732">Signal</keyword>
<feature type="signal peptide" evidence="1">
    <location>
        <begin position="1"/>
        <end position="20"/>
    </location>
</feature>
<name>A0ABP7WBT4_9SPHI</name>
<proteinExistence type="predicted"/>
<gene>
    <name evidence="2" type="ORF">GCM10022392_02940</name>
</gene>
<dbReference type="EMBL" id="BAABCV010000001">
    <property type="protein sequence ID" value="GAA4085523.1"/>
    <property type="molecule type" value="Genomic_DNA"/>
</dbReference>
<accession>A0ABP7WBT4</accession>
<evidence type="ECO:0000313" key="3">
    <source>
        <dbReference type="Proteomes" id="UP001500841"/>
    </source>
</evidence>
<dbReference type="Gene3D" id="2.60.40.1190">
    <property type="match status" value="1"/>
</dbReference>
<feature type="chain" id="PRO_5045077605" evidence="1">
    <location>
        <begin position="21"/>
        <end position="263"/>
    </location>
</feature>
<sequence>MNLKTITCLVLACICITAHAQKVTSSQKNSLRAPANIKIDGKLNEWGDKLQAYSGHTQFYYTMSNDDKYLYLTVQAIRQDIIDRITQGGITLTINRSGKKKDSESIQVTYPVTDSYLGINVKDAPQAKPGDNAAVAALDSFIAATNTYIQQKTKMIKVIGIKGADSLISVYNLDGIKAACAIDHQLRFNYEAAISLKDLGLNIQNPIKFAYQVMINERGSNMITKFSSDGVHKSITVFLIAPDNPNLGGQAATDFWGEYTLAK</sequence>
<protein>
    <submittedName>
        <fullName evidence="2">Uncharacterized protein</fullName>
    </submittedName>
</protein>
<dbReference type="RefSeq" id="WP_345100617.1">
    <property type="nucleotide sequence ID" value="NZ_BAABCV010000001.1"/>
</dbReference>
<evidence type="ECO:0000313" key="2">
    <source>
        <dbReference type="EMBL" id="GAA4085523.1"/>
    </source>
</evidence>
<keyword evidence="3" id="KW-1185">Reference proteome</keyword>
<dbReference type="Proteomes" id="UP001500841">
    <property type="component" value="Unassembled WGS sequence"/>
</dbReference>
<reference evidence="3" key="1">
    <citation type="journal article" date="2019" name="Int. J. Syst. Evol. Microbiol.">
        <title>The Global Catalogue of Microorganisms (GCM) 10K type strain sequencing project: providing services to taxonomists for standard genome sequencing and annotation.</title>
        <authorList>
            <consortium name="The Broad Institute Genomics Platform"/>
            <consortium name="The Broad Institute Genome Sequencing Center for Infectious Disease"/>
            <person name="Wu L."/>
            <person name="Ma J."/>
        </authorList>
    </citation>
    <scope>NUCLEOTIDE SEQUENCE [LARGE SCALE GENOMIC DNA]</scope>
    <source>
        <strain evidence="3">JCM 17085</strain>
    </source>
</reference>
<comment type="caution">
    <text evidence="2">The sequence shown here is derived from an EMBL/GenBank/DDBJ whole genome shotgun (WGS) entry which is preliminary data.</text>
</comment>
<evidence type="ECO:0000256" key="1">
    <source>
        <dbReference type="SAM" id="SignalP"/>
    </source>
</evidence>
<organism evidence="2 3">
    <name type="scientific">Mucilaginibacter panaciglaebae</name>
    <dbReference type="NCBI Taxonomy" id="502331"/>
    <lineage>
        <taxon>Bacteria</taxon>
        <taxon>Pseudomonadati</taxon>
        <taxon>Bacteroidota</taxon>
        <taxon>Sphingobacteriia</taxon>
        <taxon>Sphingobacteriales</taxon>
        <taxon>Sphingobacteriaceae</taxon>
        <taxon>Mucilaginibacter</taxon>
    </lineage>
</organism>